<dbReference type="Proteomes" id="UP001175353">
    <property type="component" value="Unassembled WGS sequence"/>
</dbReference>
<dbReference type="InterPro" id="IPR052210">
    <property type="entry name" value="LysM1-like"/>
</dbReference>
<name>A0AAN6H0G5_9PEZI</name>
<keyword evidence="6" id="KW-1185">Reference proteome</keyword>
<evidence type="ECO:0000256" key="1">
    <source>
        <dbReference type="ARBA" id="ARBA00022669"/>
    </source>
</evidence>
<dbReference type="PANTHER" id="PTHR34997:SF1">
    <property type="entry name" value="PEPTIDOGLYCAN-BINDING LYSIN DOMAIN"/>
    <property type="match status" value="1"/>
</dbReference>
<dbReference type="Gene3D" id="1.10.530.10">
    <property type="match status" value="1"/>
</dbReference>
<gene>
    <name evidence="5" type="ORF">LTR91_025134</name>
</gene>
<feature type="compositionally biased region" description="Low complexity" evidence="3">
    <location>
        <begin position="162"/>
        <end position="210"/>
    </location>
</feature>
<reference evidence="5" key="1">
    <citation type="submission" date="2023-06" db="EMBL/GenBank/DDBJ databases">
        <title>Black Yeasts Isolated from many extreme environments.</title>
        <authorList>
            <person name="Coleine C."/>
            <person name="Stajich J.E."/>
            <person name="Selbmann L."/>
        </authorList>
    </citation>
    <scope>NUCLEOTIDE SEQUENCE</scope>
    <source>
        <strain evidence="5">CCFEE 5200</strain>
    </source>
</reference>
<proteinExistence type="predicted"/>
<evidence type="ECO:0000256" key="2">
    <source>
        <dbReference type="ARBA" id="ARBA00023026"/>
    </source>
</evidence>
<dbReference type="SUPFAM" id="SSF54106">
    <property type="entry name" value="LysM domain"/>
    <property type="match status" value="1"/>
</dbReference>
<dbReference type="Gene3D" id="3.10.350.10">
    <property type="entry name" value="LysM domain"/>
    <property type="match status" value="1"/>
</dbReference>
<feature type="domain" description="LysM" evidence="4">
    <location>
        <begin position="225"/>
        <end position="272"/>
    </location>
</feature>
<dbReference type="InterPro" id="IPR036779">
    <property type="entry name" value="LysM_dom_sf"/>
</dbReference>
<evidence type="ECO:0000256" key="3">
    <source>
        <dbReference type="SAM" id="MobiDB-lite"/>
    </source>
</evidence>
<sequence>MSAAWCHADHKPDETCSAVAAQYGIQLSTSEADSAAGSDTCRDLLAGYRICLATGSLPATTTAIATTTINDTLTISSPTANSTSVLTSTRSTIVTSSTATLTFTIGTGTSTAIRTITVVHTSTDVVTFTRTIGHSSLIPSSSFVGSLNTTTASTIAASTSATNSTTNSSVSSTSRASSSNSVTSTTSTSSLLSSSKSSTPGSSACTGTAAPPAPTQSGVIAGCTEWYTAVAGDYCSSVAARYGLNVDTFMAWNPAVDAPTCPNMLTGDAYCVATCGGPSSTVSTSSPTSLTTSSSTLTVSSFATSSTATATISSRSSTSSPTTTGSTIDVYKTYTGDGSIADGWPAQSQWTDFESMFTANTANMKASCAQWSVPDDTDAEVADMKTAIQAIASTTGVDARVILAIIMQESTGCVRVITTEYSVFNPGLMQSHNGTGTCNPGTANLVQTPCPASEIHQMIQDGTAGTPSGDGLEQCLEKQGHTDVSRWYRAARMYNGGSIDPSGDLGKGCCAACYASDVANRLVGWVDGVRVCSL</sequence>
<dbReference type="AlphaFoldDB" id="A0AAN6H0G5"/>
<feature type="region of interest" description="Disordered" evidence="3">
    <location>
        <begin position="162"/>
        <end position="213"/>
    </location>
</feature>
<dbReference type="InterPro" id="IPR018392">
    <property type="entry name" value="LysM"/>
</dbReference>
<dbReference type="GO" id="GO:0008061">
    <property type="term" value="F:chitin binding"/>
    <property type="evidence" value="ECO:0007669"/>
    <property type="project" value="UniProtKB-KW"/>
</dbReference>
<keyword evidence="2" id="KW-0843">Virulence</keyword>
<protein>
    <recommendedName>
        <fullName evidence="4">LysM domain-containing protein</fullName>
    </recommendedName>
</protein>
<dbReference type="EMBL" id="JAUJLE010000719">
    <property type="protein sequence ID" value="KAK0951212.1"/>
    <property type="molecule type" value="Genomic_DNA"/>
</dbReference>
<dbReference type="CDD" id="cd00118">
    <property type="entry name" value="LysM"/>
    <property type="match status" value="1"/>
</dbReference>
<keyword evidence="1" id="KW-0147">Chitin-binding</keyword>
<dbReference type="SUPFAM" id="SSF53955">
    <property type="entry name" value="Lysozyme-like"/>
    <property type="match status" value="1"/>
</dbReference>
<comment type="caution">
    <text evidence="5">The sequence shown here is derived from an EMBL/GenBank/DDBJ whole genome shotgun (WGS) entry which is preliminary data.</text>
</comment>
<dbReference type="InterPro" id="IPR023346">
    <property type="entry name" value="Lysozyme-like_dom_sf"/>
</dbReference>
<accession>A0AAN6H0G5</accession>
<evidence type="ECO:0000259" key="4">
    <source>
        <dbReference type="PROSITE" id="PS51782"/>
    </source>
</evidence>
<organism evidence="5 6">
    <name type="scientific">Friedmanniomyces endolithicus</name>
    <dbReference type="NCBI Taxonomy" id="329885"/>
    <lineage>
        <taxon>Eukaryota</taxon>
        <taxon>Fungi</taxon>
        <taxon>Dikarya</taxon>
        <taxon>Ascomycota</taxon>
        <taxon>Pezizomycotina</taxon>
        <taxon>Dothideomycetes</taxon>
        <taxon>Dothideomycetidae</taxon>
        <taxon>Mycosphaerellales</taxon>
        <taxon>Teratosphaeriaceae</taxon>
        <taxon>Friedmanniomyces</taxon>
    </lineage>
</organism>
<dbReference type="PROSITE" id="PS51782">
    <property type="entry name" value="LYSM"/>
    <property type="match status" value="1"/>
</dbReference>
<evidence type="ECO:0000313" key="6">
    <source>
        <dbReference type="Proteomes" id="UP001175353"/>
    </source>
</evidence>
<dbReference type="Pfam" id="PF01476">
    <property type="entry name" value="LysM"/>
    <property type="match status" value="1"/>
</dbReference>
<dbReference type="PANTHER" id="PTHR34997">
    <property type="entry name" value="AM15"/>
    <property type="match status" value="1"/>
</dbReference>
<evidence type="ECO:0000313" key="5">
    <source>
        <dbReference type="EMBL" id="KAK0951212.1"/>
    </source>
</evidence>